<reference evidence="2 3" key="1">
    <citation type="submission" date="2017-03" db="EMBL/GenBank/DDBJ databases">
        <title>Isolation of Levoglucosan Utilizing Bacteria.</title>
        <authorList>
            <person name="Arya A.S."/>
        </authorList>
    </citation>
    <scope>NUCLEOTIDE SEQUENCE [LARGE SCALE GENOMIC DNA]</scope>
    <source>
        <strain evidence="2 3">MEC069</strain>
    </source>
</reference>
<dbReference type="InterPro" id="IPR058247">
    <property type="entry name" value="DUF1453"/>
</dbReference>
<evidence type="ECO:0000313" key="3">
    <source>
        <dbReference type="Proteomes" id="UP000298246"/>
    </source>
</evidence>
<keyword evidence="1" id="KW-0472">Membrane</keyword>
<comment type="caution">
    <text evidence="2">The sequence shown here is derived from an EMBL/GenBank/DDBJ whole genome shotgun (WGS) entry which is preliminary data.</text>
</comment>
<feature type="transmembrane region" description="Helical" evidence="1">
    <location>
        <begin position="91"/>
        <end position="113"/>
    </location>
</feature>
<keyword evidence="3" id="KW-1185">Reference proteome</keyword>
<dbReference type="Proteomes" id="UP000298246">
    <property type="component" value="Unassembled WGS sequence"/>
</dbReference>
<feature type="transmembrane region" description="Helical" evidence="1">
    <location>
        <begin position="61"/>
        <end position="79"/>
    </location>
</feature>
<accession>A0A4Y8Q046</accession>
<dbReference type="OrthoDB" id="2595090at2"/>
<evidence type="ECO:0008006" key="4">
    <source>
        <dbReference type="Google" id="ProtNLM"/>
    </source>
</evidence>
<protein>
    <recommendedName>
        <fullName evidence="4">DUF1453 domain-containing protein</fullName>
    </recommendedName>
</protein>
<dbReference type="EMBL" id="MYFO01000015">
    <property type="protein sequence ID" value="TFE87084.1"/>
    <property type="molecule type" value="Genomic_DNA"/>
</dbReference>
<evidence type="ECO:0000256" key="1">
    <source>
        <dbReference type="SAM" id="Phobius"/>
    </source>
</evidence>
<organism evidence="2 3">
    <name type="scientific">Paenibacillus athensensis</name>
    <dbReference type="NCBI Taxonomy" id="1967502"/>
    <lineage>
        <taxon>Bacteria</taxon>
        <taxon>Bacillati</taxon>
        <taxon>Bacillota</taxon>
        <taxon>Bacilli</taxon>
        <taxon>Bacillales</taxon>
        <taxon>Paenibacillaceae</taxon>
        <taxon>Paenibacillus</taxon>
    </lineage>
</organism>
<keyword evidence="1" id="KW-0812">Transmembrane</keyword>
<feature type="transmembrane region" description="Helical" evidence="1">
    <location>
        <begin position="141"/>
        <end position="159"/>
    </location>
</feature>
<keyword evidence="1" id="KW-1133">Transmembrane helix</keyword>
<dbReference type="Pfam" id="PF07301">
    <property type="entry name" value="DUF1453"/>
    <property type="match status" value="1"/>
</dbReference>
<feature type="transmembrane region" description="Helical" evidence="1">
    <location>
        <begin position="6"/>
        <end position="22"/>
    </location>
</feature>
<proteinExistence type="predicted"/>
<gene>
    <name evidence="2" type="ORF">B5M42_13025</name>
</gene>
<sequence>MQNISHYAIPIALVALIVYRRSKRSIGFQKLRPGRLKFRLVVFGLIGLLILSVGFMHPIHFIAYALGLGAGLLLGREAIRHTRFEQRVDGWYARTHIWVELTVLALFLGRIAYRIIAMMTTSAGTTTMNPNDPMQMTRDPWTAGIFFVIISYYMLYYGYLLREERKLEKAAVPAEVENPA</sequence>
<feature type="transmembrane region" description="Helical" evidence="1">
    <location>
        <begin position="38"/>
        <end position="55"/>
    </location>
</feature>
<evidence type="ECO:0000313" key="2">
    <source>
        <dbReference type="EMBL" id="TFE87084.1"/>
    </source>
</evidence>
<name>A0A4Y8Q046_9BACL</name>
<dbReference type="RefSeq" id="WP_134753500.1">
    <property type="nucleotide sequence ID" value="NZ_MYFO02000013.1"/>
</dbReference>
<dbReference type="AlphaFoldDB" id="A0A4Y8Q046"/>